<name>A0A8J5RTR2_ZIZPA</name>
<reference evidence="3" key="2">
    <citation type="submission" date="2021-02" db="EMBL/GenBank/DDBJ databases">
        <authorList>
            <person name="Kimball J.A."/>
            <person name="Haas M.W."/>
            <person name="Macchietto M."/>
            <person name="Kono T."/>
            <person name="Duquette J."/>
            <person name="Shao M."/>
        </authorList>
    </citation>
    <scope>NUCLEOTIDE SEQUENCE</scope>
    <source>
        <tissue evidence="3">Fresh leaf tissue</tissue>
    </source>
</reference>
<dbReference type="EMBL" id="JAAALK010000288">
    <property type="protein sequence ID" value="KAG8053339.1"/>
    <property type="molecule type" value="Genomic_DNA"/>
</dbReference>
<feature type="domain" description="Myb-like" evidence="2">
    <location>
        <begin position="24"/>
        <end position="57"/>
    </location>
</feature>
<organism evidence="3 4">
    <name type="scientific">Zizania palustris</name>
    <name type="common">Northern wild rice</name>
    <dbReference type="NCBI Taxonomy" id="103762"/>
    <lineage>
        <taxon>Eukaryota</taxon>
        <taxon>Viridiplantae</taxon>
        <taxon>Streptophyta</taxon>
        <taxon>Embryophyta</taxon>
        <taxon>Tracheophyta</taxon>
        <taxon>Spermatophyta</taxon>
        <taxon>Magnoliopsida</taxon>
        <taxon>Liliopsida</taxon>
        <taxon>Poales</taxon>
        <taxon>Poaceae</taxon>
        <taxon>BOP clade</taxon>
        <taxon>Oryzoideae</taxon>
        <taxon>Oryzeae</taxon>
        <taxon>Zizaniinae</taxon>
        <taxon>Zizania</taxon>
    </lineage>
</organism>
<keyword evidence="4" id="KW-1185">Reference proteome</keyword>
<protein>
    <recommendedName>
        <fullName evidence="2">Myb-like domain-containing protein</fullName>
    </recommendedName>
</protein>
<reference evidence="3" key="1">
    <citation type="journal article" date="2021" name="bioRxiv">
        <title>Whole Genome Assembly and Annotation of Northern Wild Rice, Zizania palustris L., Supports a Whole Genome Duplication in the Zizania Genus.</title>
        <authorList>
            <person name="Haas M."/>
            <person name="Kono T."/>
            <person name="Macchietto M."/>
            <person name="Millas R."/>
            <person name="McGilp L."/>
            <person name="Shao M."/>
            <person name="Duquette J."/>
            <person name="Hirsch C.N."/>
            <person name="Kimball J."/>
        </authorList>
    </citation>
    <scope>NUCLEOTIDE SEQUENCE</scope>
    <source>
        <tissue evidence="3">Fresh leaf tissue</tissue>
    </source>
</reference>
<dbReference type="OrthoDB" id="2143914at2759"/>
<accession>A0A8J5RTR2</accession>
<dbReference type="AlphaFoldDB" id="A0A8J5RTR2"/>
<evidence type="ECO:0000313" key="4">
    <source>
        <dbReference type="Proteomes" id="UP000729402"/>
    </source>
</evidence>
<gene>
    <name evidence="3" type="ORF">GUJ93_ZPchr0001g31174</name>
</gene>
<feature type="compositionally biased region" description="Basic and acidic residues" evidence="1">
    <location>
        <begin position="24"/>
        <end position="35"/>
    </location>
</feature>
<evidence type="ECO:0000313" key="3">
    <source>
        <dbReference type="EMBL" id="KAG8053339.1"/>
    </source>
</evidence>
<feature type="region of interest" description="Disordered" evidence="1">
    <location>
        <begin position="1"/>
        <end position="35"/>
    </location>
</feature>
<dbReference type="PROSITE" id="PS50090">
    <property type="entry name" value="MYB_LIKE"/>
    <property type="match status" value="1"/>
</dbReference>
<comment type="caution">
    <text evidence="3">The sequence shown here is derived from an EMBL/GenBank/DDBJ whole genome shotgun (WGS) entry which is preliminary data.</text>
</comment>
<dbReference type="InterPro" id="IPR001005">
    <property type="entry name" value="SANT/Myb"/>
</dbReference>
<sequence length="71" mass="7567">MARKPTSKHGGAEAEAGDGAAAEAPKERKGLWTPEEDKRLYTHITCCGVSTWSSVAQLAGKNELPMIAQLN</sequence>
<evidence type="ECO:0000259" key="2">
    <source>
        <dbReference type="PROSITE" id="PS50090"/>
    </source>
</evidence>
<proteinExistence type="predicted"/>
<evidence type="ECO:0000256" key="1">
    <source>
        <dbReference type="SAM" id="MobiDB-lite"/>
    </source>
</evidence>
<dbReference type="Pfam" id="PF00249">
    <property type="entry name" value="Myb_DNA-binding"/>
    <property type="match status" value="1"/>
</dbReference>
<dbReference type="Proteomes" id="UP000729402">
    <property type="component" value="Unassembled WGS sequence"/>
</dbReference>
<feature type="compositionally biased region" description="Low complexity" evidence="1">
    <location>
        <begin position="13"/>
        <end position="23"/>
    </location>
</feature>